<gene>
    <name evidence="7" type="ORF">J8273_6871</name>
</gene>
<feature type="domain" description="B box-type" evidence="5">
    <location>
        <begin position="271"/>
        <end position="313"/>
    </location>
</feature>
<feature type="compositionally biased region" description="Basic and acidic residues" evidence="4">
    <location>
        <begin position="717"/>
        <end position="732"/>
    </location>
</feature>
<evidence type="ECO:0008006" key="9">
    <source>
        <dbReference type="Google" id="ProtNLM"/>
    </source>
</evidence>
<proteinExistence type="predicted"/>
<dbReference type="AlphaFoldDB" id="A0A8J6AR65"/>
<protein>
    <recommendedName>
        <fullName evidence="9">B-box zinc finger</fullName>
    </recommendedName>
</protein>
<dbReference type="InterPro" id="IPR006571">
    <property type="entry name" value="TLDc_dom"/>
</dbReference>
<evidence type="ECO:0000259" key="5">
    <source>
        <dbReference type="PROSITE" id="PS50119"/>
    </source>
</evidence>
<keyword evidence="3" id="KW-0863">Zinc-finger</keyword>
<dbReference type="Gene3D" id="3.30.160.60">
    <property type="entry name" value="Classic Zinc Finger"/>
    <property type="match status" value="1"/>
</dbReference>
<evidence type="ECO:0000256" key="2">
    <source>
        <dbReference type="ARBA" id="ARBA00022833"/>
    </source>
</evidence>
<dbReference type="SUPFAM" id="SSF57845">
    <property type="entry name" value="B-box zinc-binding domain"/>
    <property type="match status" value="1"/>
</dbReference>
<dbReference type="SMART" id="SM00584">
    <property type="entry name" value="TLDc"/>
    <property type="match status" value="1"/>
</dbReference>
<dbReference type="Pfam" id="PF07534">
    <property type="entry name" value="TLD"/>
    <property type="match status" value="1"/>
</dbReference>
<feature type="compositionally biased region" description="Polar residues" evidence="4">
    <location>
        <begin position="643"/>
        <end position="666"/>
    </location>
</feature>
<keyword evidence="1" id="KW-0479">Metal-binding</keyword>
<feature type="compositionally biased region" description="Basic and acidic residues" evidence="4">
    <location>
        <begin position="673"/>
        <end position="682"/>
    </location>
</feature>
<feature type="domain" description="B box-type" evidence="5">
    <location>
        <begin position="214"/>
        <end position="261"/>
    </location>
</feature>
<feature type="domain" description="TLDc" evidence="6">
    <location>
        <begin position="836"/>
        <end position="1027"/>
    </location>
</feature>
<sequence>MSTAIEHSLPILEDSDDAQRIEYLLHLSTGSSKARIVNIWNVVNPHVAAQFERLSADSMIVESWINTLTLDNENTVHDICQRGFKIGEKGLPITTGLMDLSQRAKNNRYEALLCQVATGKPYCVETEKNDPSNEKFTIPDGYDSVYVCDGENSISVAARLKEMEADRATSVNFFTEDDPGHVQFYRHKYMLADGARIMPCFLVQFEYDPEAPQGEQYLCDACGEANATVYCAADSAKLCPACDREVHAANKLVARHVRVPIKEHPLFFGTCPHHPDMTVEYFCPTCQEPVCVKCKMEGNHSAGESATHRLVSVHQAYEKAMNASGDQDPLLDARRDAIREHLKEIDERLRDVYKNSASVEEMIYRQLQQILYRLQEKTQSKLNTLLGEEIEMRRQLSQIHWLDQFLSSQREHLTPVRFLHLWRRHQQMRAILHDKLIVKGDIDVEADLRLTGDMDVTEGNFTPAGLFDQPHSGVGQFGEQQWAQPTVSQDIYDPQPQPGLEDGDAFGFDDFKPAPSASAFRATLFQRNKGKAKEPTPQAPARPFDPTPTELPNTFNQMNAQDQQQGKKKQRVLFSALKAMGPNHPAEKVIARGAGASETASPIVRRNGDLWAETMKNKRQQSSIPVEPAASSFPEGDMGYDTPSFTAQPTQPAQPETNPMWSSQQRPAPMAREQQEPERDEAVPPEPVEQAFNNNMGMIAEPTRPEPVQEPMAAADKPSRPDMHRDASETRLRRSRGPSVSSLREADSQSAPHTNQPQSGAMSHASPSPSPSPDQAVRETAGARATARDPANQQQQRADLSEVFRQYSLRRLAEETRSMMEANQVTLTAVPFADSHILSSDESKQVMYFSLPIASRVPSTKLLWADWKNGRDMGAMHAVVDDNGSTVILARVGEHIFGGFASAPWRSNGVKTGSAKCCLFSLTEDVFIPSKLALCPPGTDREQMAVIYHKVTPMQALVSNDARGGSYISFGGPQGDLVFADDFTNCSSRLEQSYSLGVFEPTSEEAGTLLAGTPVFTPDEIEVWNFVKE</sequence>
<dbReference type="PROSITE" id="PS50119">
    <property type="entry name" value="ZF_BBOX"/>
    <property type="match status" value="2"/>
</dbReference>
<comment type="caution">
    <text evidence="7">The sequence shown here is derived from an EMBL/GenBank/DDBJ whole genome shotgun (WGS) entry which is preliminary data.</text>
</comment>
<dbReference type="PROSITE" id="PS51886">
    <property type="entry name" value="TLDC"/>
    <property type="match status" value="1"/>
</dbReference>
<reference evidence="7" key="1">
    <citation type="submission" date="2021-05" db="EMBL/GenBank/DDBJ databases">
        <title>A free-living protist that lacks canonical eukaryotic 1 DNA replication and segregation systems.</title>
        <authorList>
            <person name="Salas-Leiva D.E."/>
            <person name="Tromer E.C."/>
            <person name="Curtis B.A."/>
            <person name="Jerlstrom-Hultqvist J."/>
            <person name="Kolisko M."/>
            <person name="Yi Z."/>
            <person name="Salas-Leiva J.S."/>
            <person name="Gallot-Lavallee L."/>
            <person name="Kops G.J.P.L."/>
            <person name="Archibald J.M."/>
            <person name="Simpson A.G.B."/>
            <person name="Roger A.J."/>
        </authorList>
    </citation>
    <scope>NUCLEOTIDE SEQUENCE</scope>
    <source>
        <strain evidence="7">BICM</strain>
    </source>
</reference>
<evidence type="ECO:0000313" key="8">
    <source>
        <dbReference type="Proteomes" id="UP000717585"/>
    </source>
</evidence>
<keyword evidence="2" id="KW-0862">Zinc</keyword>
<dbReference type="Gene3D" id="3.90.228.10">
    <property type="match status" value="1"/>
</dbReference>
<dbReference type="Pfam" id="PF00643">
    <property type="entry name" value="zf-B_box"/>
    <property type="match status" value="2"/>
</dbReference>
<organism evidence="7 8">
    <name type="scientific">Carpediemonas membranifera</name>
    <dbReference type="NCBI Taxonomy" id="201153"/>
    <lineage>
        <taxon>Eukaryota</taxon>
        <taxon>Metamonada</taxon>
        <taxon>Carpediemonas-like organisms</taxon>
        <taxon>Carpediemonas</taxon>
    </lineage>
</organism>
<evidence type="ECO:0000256" key="4">
    <source>
        <dbReference type="SAM" id="MobiDB-lite"/>
    </source>
</evidence>
<dbReference type="PANTHER" id="PTHR31717">
    <property type="entry name" value="ZINC FINGER PROTEIN CONSTANS-LIKE 10"/>
    <property type="match status" value="1"/>
</dbReference>
<keyword evidence="8" id="KW-1185">Reference proteome</keyword>
<evidence type="ECO:0000256" key="1">
    <source>
        <dbReference type="ARBA" id="ARBA00022723"/>
    </source>
</evidence>
<dbReference type="GO" id="GO:0008270">
    <property type="term" value="F:zinc ion binding"/>
    <property type="evidence" value="ECO:0007669"/>
    <property type="project" value="UniProtKB-KW"/>
</dbReference>
<evidence type="ECO:0000256" key="3">
    <source>
        <dbReference type="PROSITE-ProRule" id="PRU00024"/>
    </source>
</evidence>
<name>A0A8J6AR65_9EUKA</name>
<evidence type="ECO:0000313" key="7">
    <source>
        <dbReference type="EMBL" id="KAG9391858.1"/>
    </source>
</evidence>
<dbReference type="Proteomes" id="UP000717585">
    <property type="component" value="Unassembled WGS sequence"/>
</dbReference>
<dbReference type="EMBL" id="JAHDYR010000048">
    <property type="protein sequence ID" value="KAG9391858.1"/>
    <property type="molecule type" value="Genomic_DNA"/>
</dbReference>
<dbReference type="PANTHER" id="PTHR31717:SF45">
    <property type="entry name" value="ZINC FINGER PROTEIN CONSTANS-LIKE 14-RELATED"/>
    <property type="match status" value="1"/>
</dbReference>
<dbReference type="OrthoDB" id="153872at2759"/>
<dbReference type="CDD" id="cd19756">
    <property type="entry name" value="Bbox2"/>
    <property type="match status" value="1"/>
</dbReference>
<dbReference type="InterPro" id="IPR049808">
    <property type="entry name" value="CONSTANS-like_Bbox1"/>
</dbReference>
<dbReference type="CDD" id="cd19821">
    <property type="entry name" value="Bbox1_BBX-like"/>
    <property type="match status" value="1"/>
</dbReference>
<feature type="compositionally biased region" description="Polar residues" evidence="4">
    <location>
        <begin position="738"/>
        <end position="761"/>
    </location>
</feature>
<dbReference type="InterPro" id="IPR000315">
    <property type="entry name" value="Znf_B-box"/>
</dbReference>
<dbReference type="SMART" id="SM00336">
    <property type="entry name" value="BBOX"/>
    <property type="match status" value="2"/>
</dbReference>
<feature type="region of interest" description="Disordered" evidence="4">
    <location>
        <begin position="617"/>
        <end position="800"/>
    </location>
</feature>
<accession>A0A8J6AR65</accession>
<evidence type="ECO:0000259" key="6">
    <source>
        <dbReference type="PROSITE" id="PS51886"/>
    </source>
</evidence>